<dbReference type="EMBL" id="ML213517">
    <property type="protein sequence ID" value="TFK48964.1"/>
    <property type="molecule type" value="Genomic_DNA"/>
</dbReference>
<feature type="domain" description="F-box" evidence="1">
    <location>
        <begin position="1"/>
        <end position="50"/>
    </location>
</feature>
<reference evidence="2 3" key="1">
    <citation type="journal article" date="2019" name="Nat. Ecol. Evol.">
        <title>Megaphylogeny resolves global patterns of mushroom evolution.</title>
        <authorList>
            <person name="Varga T."/>
            <person name="Krizsan K."/>
            <person name="Foldi C."/>
            <person name="Dima B."/>
            <person name="Sanchez-Garcia M."/>
            <person name="Sanchez-Ramirez S."/>
            <person name="Szollosi G.J."/>
            <person name="Szarkandi J.G."/>
            <person name="Papp V."/>
            <person name="Albert L."/>
            <person name="Andreopoulos W."/>
            <person name="Angelini C."/>
            <person name="Antonin V."/>
            <person name="Barry K.W."/>
            <person name="Bougher N.L."/>
            <person name="Buchanan P."/>
            <person name="Buyck B."/>
            <person name="Bense V."/>
            <person name="Catcheside P."/>
            <person name="Chovatia M."/>
            <person name="Cooper J."/>
            <person name="Damon W."/>
            <person name="Desjardin D."/>
            <person name="Finy P."/>
            <person name="Geml J."/>
            <person name="Haridas S."/>
            <person name="Hughes K."/>
            <person name="Justo A."/>
            <person name="Karasinski D."/>
            <person name="Kautmanova I."/>
            <person name="Kiss B."/>
            <person name="Kocsube S."/>
            <person name="Kotiranta H."/>
            <person name="LaButti K.M."/>
            <person name="Lechner B.E."/>
            <person name="Liimatainen K."/>
            <person name="Lipzen A."/>
            <person name="Lukacs Z."/>
            <person name="Mihaltcheva S."/>
            <person name="Morgado L.N."/>
            <person name="Niskanen T."/>
            <person name="Noordeloos M.E."/>
            <person name="Ohm R.A."/>
            <person name="Ortiz-Santana B."/>
            <person name="Ovrebo C."/>
            <person name="Racz N."/>
            <person name="Riley R."/>
            <person name="Savchenko A."/>
            <person name="Shiryaev A."/>
            <person name="Soop K."/>
            <person name="Spirin V."/>
            <person name="Szebenyi C."/>
            <person name="Tomsovsky M."/>
            <person name="Tulloss R.E."/>
            <person name="Uehling J."/>
            <person name="Grigoriev I.V."/>
            <person name="Vagvolgyi C."/>
            <person name="Papp T."/>
            <person name="Martin F.M."/>
            <person name="Miettinen O."/>
            <person name="Hibbett D.S."/>
            <person name="Nagy L.G."/>
        </authorList>
    </citation>
    <scope>NUCLEOTIDE SEQUENCE [LARGE SCALE GENOMIC DNA]</scope>
    <source>
        <strain evidence="2 3">OMC1185</strain>
    </source>
</reference>
<dbReference type="PROSITE" id="PS50181">
    <property type="entry name" value="FBOX"/>
    <property type="match status" value="1"/>
</dbReference>
<dbReference type="OrthoDB" id="3256413at2759"/>
<name>A0A5C3MUI1_9AGAM</name>
<evidence type="ECO:0000313" key="3">
    <source>
        <dbReference type="Proteomes" id="UP000305948"/>
    </source>
</evidence>
<gene>
    <name evidence="2" type="ORF">OE88DRAFT_1663257</name>
</gene>
<accession>A0A5C3MUI1</accession>
<dbReference type="Pfam" id="PF12937">
    <property type="entry name" value="F-box-like"/>
    <property type="match status" value="1"/>
</dbReference>
<dbReference type="Gene3D" id="1.20.1280.50">
    <property type="match status" value="1"/>
</dbReference>
<proteinExistence type="predicted"/>
<sequence length="528" mass="59628">MASLATVPEEIVCGILKYLNAEDLLNCIETCRRFWDLIKSSSRSQFTLEVAKHNFVPVDVDLPYLARLNRLRGYVDNWKRLRWHKQHAVQTIESHILYDIAGGIYANGSGRELPIPGPFRFIPLPRPGSSSTSSAPWTHNWPFDSDDGIADFCIDPCQDLWAVVTRAPIESEYLYHLNLRTLSTNVQHPDAPVSVRPWLVKTPNLPHVAVGGFTNFGKIQVCQNIVAALACDDFGVFRVHIWNWKSDTDRVLNLDHEHIIASDFCLLSSSIILVTDLHGLLSVFTFMDPAANPPSAPVNRGIFLLPQLNEDWSFVDFFISCNPVCDTCPGSFHGGSALPFRVPSENRVISCSFTVWRPGKLRLHSIVIRPKPFLDACASSIPLGDSVMLPKTSCRWQDWGPSNSRWFMDEETSTGLHAVHGYRTVRRILGGTAFIRSTRIMVRDFNPAVLRDTGKESDGKFSTRVILEPSAFPEVAEFSERIETCLPYRETTMRQAFKMEDVLMDDTRIVILPTEDPELRNTLQILVF</sequence>
<organism evidence="2 3">
    <name type="scientific">Heliocybe sulcata</name>
    <dbReference type="NCBI Taxonomy" id="5364"/>
    <lineage>
        <taxon>Eukaryota</taxon>
        <taxon>Fungi</taxon>
        <taxon>Dikarya</taxon>
        <taxon>Basidiomycota</taxon>
        <taxon>Agaricomycotina</taxon>
        <taxon>Agaricomycetes</taxon>
        <taxon>Gloeophyllales</taxon>
        <taxon>Gloeophyllaceae</taxon>
        <taxon>Heliocybe</taxon>
    </lineage>
</organism>
<dbReference type="CDD" id="cd09917">
    <property type="entry name" value="F-box_SF"/>
    <property type="match status" value="1"/>
</dbReference>
<dbReference type="SUPFAM" id="SSF81383">
    <property type="entry name" value="F-box domain"/>
    <property type="match status" value="1"/>
</dbReference>
<evidence type="ECO:0000313" key="2">
    <source>
        <dbReference type="EMBL" id="TFK48964.1"/>
    </source>
</evidence>
<dbReference type="AlphaFoldDB" id="A0A5C3MUI1"/>
<keyword evidence="3" id="KW-1185">Reference proteome</keyword>
<dbReference type="STRING" id="5364.A0A5C3MUI1"/>
<protein>
    <recommendedName>
        <fullName evidence="1">F-box domain-containing protein</fullName>
    </recommendedName>
</protein>
<dbReference type="SMART" id="SM00256">
    <property type="entry name" value="FBOX"/>
    <property type="match status" value="1"/>
</dbReference>
<evidence type="ECO:0000259" key="1">
    <source>
        <dbReference type="PROSITE" id="PS50181"/>
    </source>
</evidence>
<dbReference type="Proteomes" id="UP000305948">
    <property type="component" value="Unassembled WGS sequence"/>
</dbReference>
<dbReference type="InterPro" id="IPR001810">
    <property type="entry name" value="F-box_dom"/>
</dbReference>
<dbReference type="InterPro" id="IPR036047">
    <property type="entry name" value="F-box-like_dom_sf"/>
</dbReference>